<dbReference type="GO" id="GO:0045454">
    <property type="term" value="P:cell redox homeostasis"/>
    <property type="evidence" value="ECO:0007669"/>
    <property type="project" value="TreeGrafter"/>
</dbReference>
<evidence type="ECO:0000259" key="2">
    <source>
        <dbReference type="PROSITE" id="PS51352"/>
    </source>
</evidence>
<dbReference type="AlphaFoldDB" id="M5RID8"/>
<dbReference type="PANTHER" id="PTHR32234:SF0">
    <property type="entry name" value="THIOL:DISULFIDE INTERCHANGE PROTEIN DSBD"/>
    <property type="match status" value="1"/>
</dbReference>
<dbReference type="PROSITE" id="PS51352">
    <property type="entry name" value="THIOREDOXIN_2"/>
    <property type="match status" value="1"/>
</dbReference>
<keyword evidence="4" id="KW-1185">Reference proteome</keyword>
<dbReference type="Pfam" id="PF13899">
    <property type="entry name" value="Thioredoxin_7"/>
    <property type="match status" value="1"/>
</dbReference>
<dbReference type="InterPro" id="IPR036249">
    <property type="entry name" value="Thioredoxin-like_sf"/>
</dbReference>
<name>M5RID8_9BACT</name>
<sequence>MLAADSAAAKPNERGRTAANTTEDDSDPAEPATDSAATDSAATDKSADVKWFTDYKRALKKAKQLKRPLLIEFAATWCVPCRIMEKKVWTDDAVQNALKKDVVPLRIDMDAKHAPPLIEKFKVEFVPTILIINDEEEELIREGFVNAEDFLKMVRKSSKKSSETLP</sequence>
<dbReference type="PANTHER" id="PTHR32234">
    <property type="entry name" value="THIOL:DISULFIDE INTERCHANGE PROTEIN DSBD"/>
    <property type="match status" value="1"/>
</dbReference>
<dbReference type="PATRIC" id="fig|1265738.3.peg.3998"/>
<feature type="domain" description="Thioredoxin" evidence="2">
    <location>
        <begin position="26"/>
        <end position="159"/>
    </location>
</feature>
<comment type="caution">
    <text evidence="3">The sequence shown here is derived from an EMBL/GenBank/DDBJ whole genome shotgun (WGS) entry which is preliminary data.</text>
</comment>
<accession>M5RID8</accession>
<evidence type="ECO:0000313" key="4">
    <source>
        <dbReference type="Proteomes" id="UP000011991"/>
    </source>
</evidence>
<dbReference type="Gene3D" id="3.40.30.10">
    <property type="entry name" value="Glutaredoxin"/>
    <property type="match status" value="1"/>
</dbReference>
<protein>
    <submittedName>
        <fullName evidence="3">Thioredoxin domain protein</fullName>
    </submittedName>
</protein>
<feature type="compositionally biased region" description="Low complexity" evidence="1">
    <location>
        <begin position="29"/>
        <end position="44"/>
    </location>
</feature>
<proteinExistence type="predicted"/>
<dbReference type="SUPFAM" id="SSF52833">
    <property type="entry name" value="Thioredoxin-like"/>
    <property type="match status" value="1"/>
</dbReference>
<gene>
    <name evidence="3" type="ORF">RMSM_03995</name>
</gene>
<dbReference type="EMBL" id="ANOG01000575">
    <property type="protein sequence ID" value="EMI19078.1"/>
    <property type="molecule type" value="Genomic_DNA"/>
</dbReference>
<dbReference type="Proteomes" id="UP000011991">
    <property type="component" value="Unassembled WGS sequence"/>
</dbReference>
<evidence type="ECO:0000256" key="1">
    <source>
        <dbReference type="SAM" id="MobiDB-lite"/>
    </source>
</evidence>
<dbReference type="GO" id="GO:0015035">
    <property type="term" value="F:protein-disulfide reductase activity"/>
    <property type="evidence" value="ECO:0007669"/>
    <property type="project" value="TreeGrafter"/>
</dbReference>
<dbReference type="InterPro" id="IPR013766">
    <property type="entry name" value="Thioredoxin_domain"/>
</dbReference>
<reference evidence="3 4" key="1">
    <citation type="journal article" date="2013" name="Mar. Genomics">
        <title>Expression of sulfatases in Rhodopirellula baltica and the diversity of sulfatases in the genus Rhodopirellula.</title>
        <authorList>
            <person name="Wegner C.E."/>
            <person name="Richter-Heitmann T."/>
            <person name="Klindworth A."/>
            <person name="Klockow C."/>
            <person name="Richter M."/>
            <person name="Achstetter T."/>
            <person name="Glockner F.O."/>
            <person name="Harder J."/>
        </authorList>
    </citation>
    <scope>NUCLEOTIDE SEQUENCE [LARGE SCALE GENOMIC DNA]</scope>
    <source>
        <strain evidence="3 4">SM1</strain>
    </source>
</reference>
<feature type="region of interest" description="Disordered" evidence="1">
    <location>
        <begin position="1"/>
        <end position="45"/>
    </location>
</feature>
<evidence type="ECO:0000313" key="3">
    <source>
        <dbReference type="EMBL" id="EMI19078.1"/>
    </source>
</evidence>
<organism evidence="3 4">
    <name type="scientific">Rhodopirellula maiorica SM1</name>
    <dbReference type="NCBI Taxonomy" id="1265738"/>
    <lineage>
        <taxon>Bacteria</taxon>
        <taxon>Pseudomonadati</taxon>
        <taxon>Planctomycetota</taxon>
        <taxon>Planctomycetia</taxon>
        <taxon>Pirellulales</taxon>
        <taxon>Pirellulaceae</taxon>
        <taxon>Novipirellula</taxon>
    </lineage>
</organism>